<evidence type="ECO:0000313" key="2">
    <source>
        <dbReference type="EMBL" id="RZF38252.1"/>
    </source>
</evidence>
<dbReference type="AlphaFoldDB" id="A0A482WY54"/>
<dbReference type="GO" id="GO:0006397">
    <property type="term" value="P:mRNA processing"/>
    <property type="evidence" value="ECO:0007669"/>
    <property type="project" value="UniProtKB-KW"/>
</dbReference>
<name>A0A482WY54_LAOST</name>
<feature type="compositionally biased region" description="Gly residues" evidence="1">
    <location>
        <begin position="35"/>
        <end position="45"/>
    </location>
</feature>
<dbReference type="InterPro" id="IPR034772">
    <property type="entry name" value="CPSF6/7"/>
</dbReference>
<reference evidence="2 3" key="1">
    <citation type="journal article" date="2017" name="Gigascience">
        <title>Genome sequence of the small brown planthopper, Laodelphax striatellus.</title>
        <authorList>
            <person name="Zhu J."/>
            <person name="Jiang F."/>
            <person name="Wang X."/>
            <person name="Yang P."/>
            <person name="Bao Y."/>
            <person name="Zhao W."/>
            <person name="Wang W."/>
            <person name="Lu H."/>
            <person name="Wang Q."/>
            <person name="Cui N."/>
            <person name="Li J."/>
            <person name="Chen X."/>
            <person name="Luo L."/>
            <person name="Yu J."/>
            <person name="Kang L."/>
            <person name="Cui F."/>
        </authorList>
    </citation>
    <scope>NUCLEOTIDE SEQUENCE [LARGE SCALE GENOMIC DNA]</scope>
    <source>
        <strain evidence="2">Lst14</strain>
    </source>
</reference>
<gene>
    <name evidence="2" type="ORF">LSTR_LSTR014069</name>
</gene>
<accession>A0A482WY54</accession>
<proteinExistence type="predicted"/>
<dbReference type="PANTHER" id="PTHR23204">
    <property type="entry name" value="CLEAVAGE AND POLYADENYLATION SPECIFIC FACTOR"/>
    <property type="match status" value="1"/>
</dbReference>
<dbReference type="GO" id="GO:0005634">
    <property type="term" value="C:nucleus"/>
    <property type="evidence" value="ECO:0007669"/>
    <property type="project" value="UniProtKB-SubCell"/>
</dbReference>
<evidence type="ECO:0008006" key="4">
    <source>
        <dbReference type="Google" id="ProtNLM"/>
    </source>
</evidence>
<organism evidence="2 3">
    <name type="scientific">Laodelphax striatellus</name>
    <name type="common">Small brown planthopper</name>
    <name type="synonym">Delphax striatella</name>
    <dbReference type="NCBI Taxonomy" id="195883"/>
    <lineage>
        <taxon>Eukaryota</taxon>
        <taxon>Metazoa</taxon>
        <taxon>Ecdysozoa</taxon>
        <taxon>Arthropoda</taxon>
        <taxon>Hexapoda</taxon>
        <taxon>Insecta</taxon>
        <taxon>Pterygota</taxon>
        <taxon>Neoptera</taxon>
        <taxon>Paraneoptera</taxon>
        <taxon>Hemiptera</taxon>
        <taxon>Auchenorrhyncha</taxon>
        <taxon>Fulgoroidea</taxon>
        <taxon>Delphacidae</taxon>
        <taxon>Criomorphinae</taxon>
        <taxon>Laodelphax</taxon>
    </lineage>
</organism>
<dbReference type="Proteomes" id="UP000291343">
    <property type="component" value="Unassembled WGS sequence"/>
</dbReference>
<evidence type="ECO:0000313" key="3">
    <source>
        <dbReference type="Proteomes" id="UP000291343"/>
    </source>
</evidence>
<dbReference type="OrthoDB" id="10065185at2759"/>
<feature type="region of interest" description="Disordered" evidence="1">
    <location>
        <begin position="21"/>
        <end position="71"/>
    </location>
</feature>
<dbReference type="SMR" id="A0A482WY54"/>
<dbReference type="InParanoid" id="A0A482WY54"/>
<dbReference type="STRING" id="195883.A0A482WY54"/>
<dbReference type="EMBL" id="QKKF02022788">
    <property type="protein sequence ID" value="RZF38252.1"/>
    <property type="molecule type" value="Genomic_DNA"/>
</dbReference>
<evidence type="ECO:0000256" key="1">
    <source>
        <dbReference type="SAM" id="MobiDB-lite"/>
    </source>
</evidence>
<sequence>MLWCTKDQEEFGEDGVDLYNDVIESAPGSGVNNSSGGGPPGGGSGPTTNNTDNGNGPGPENTNNIPKSHGRRRHQLYIGSLTWWTTDQDIADGVGENDFCEVEFFENGPVEGVLCGHTVRTSMERQVKNYLHGQNSVVTYPTKNAPSHFEAQSITRCHAPVFKPM</sequence>
<feature type="compositionally biased region" description="Low complexity" evidence="1">
    <location>
        <begin position="46"/>
        <end position="64"/>
    </location>
</feature>
<protein>
    <recommendedName>
        <fullName evidence="4">Cleavage and polyadenylation specificity factor subunit 6</fullName>
    </recommendedName>
</protein>
<keyword evidence="3" id="KW-1185">Reference proteome</keyword>
<comment type="caution">
    <text evidence="2">The sequence shown here is derived from an EMBL/GenBank/DDBJ whole genome shotgun (WGS) entry which is preliminary data.</text>
</comment>